<evidence type="ECO:0000313" key="3">
    <source>
        <dbReference type="EMBL" id="GMI42103.1"/>
    </source>
</evidence>
<comment type="caution">
    <text evidence="3">The sequence shown here is derived from an EMBL/GenBank/DDBJ whole genome shotgun (WGS) entry which is preliminary data.</text>
</comment>
<sequence>MALNHIILIFTIIFTIIHLSSPFIIPQTTLNNKTRKKPKGRHECISRPPPLSQSLSSTPPNQPPPDDPEPFAVPGKTSALKDASDYTLNAALTEAQYLHSSRAVPGEGKLSDADCYRMQTEAKDMMERLDFEGAEETLKRVQEERKDRYIYHLPLSSFMSCIKSSTPPPLSISTTFYSTGKKCRRFSTPGSDEYIYGDAVGIMNSLSRSSSPPPPNETSPSQRDPLEFKETRPLIASVRTLFRATLISYQGTRDKSSPDPTSSSPWVTAIKTYVMLVMSECAYGKAVRGTGQLNCQLYYYYLSLYHTVLEGGWGGGKEGGKVWCRKAIEVERLGGGGGEVGRIGTNWAIVNGWYDEFCEDEEEEGEGGGEGGGESLEEIVERVMGGMRSMDLKEVCKETNVKQGKKEEMKKELQEWFVKKIKAESNIT</sequence>
<protein>
    <submittedName>
        <fullName evidence="3">Uncharacterized protein</fullName>
    </submittedName>
</protein>
<keyword evidence="2" id="KW-0732">Signal</keyword>
<dbReference type="AlphaFoldDB" id="A0A9W7GBD6"/>
<dbReference type="EMBL" id="BRYA01000165">
    <property type="protein sequence ID" value="GMI42103.1"/>
    <property type="molecule type" value="Genomic_DNA"/>
</dbReference>
<organism evidence="3 4">
    <name type="scientific">Triparma columacea</name>
    <dbReference type="NCBI Taxonomy" id="722753"/>
    <lineage>
        <taxon>Eukaryota</taxon>
        <taxon>Sar</taxon>
        <taxon>Stramenopiles</taxon>
        <taxon>Ochrophyta</taxon>
        <taxon>Bolidophyceae</taxon>
        <taxon>Parmales</taxon>
        <taxon>Triparmaceae</taxon>
        <taxon>Triparma</taxon>
    </lineage>
</organism>
<gene>
    <name evidence="3" type="ORF">TrCOL_g1772</name>
</gene>
<keyword evidence="4" id="KW-1185">Reference proteome</keyword>
<dbReference type="OrthoDB" id="10596933at2759"/>
<proteinExistence type="predicted"/>
<evidence type="ECO:0000256" key="1">
    <source>
        <dbReference type="SAM" id="MobiDB-lite"/>
    </source>
</evidence>
<feature type="region of interest" description="Disordered" evidence="1">
    <location>
        <begin position="205"/>
        <end position="229"/>
    </location>
</feature>
<feature type="region of interest" description="Disordered" evidence="1">
    <location>
        <begin position="32"/>
        <end position="76"/>
    </location>
</feature>
<accession>A0A9W7GBD6</accession>
<evidence type="ECO:0000313" key="4">
    <source>
        <dbReference type="Proteomes" id="UP001165065"/>
    </source>
</evidence>
<evidence type="ECO:0000256" key="2">
    <source>
        <dbReference type="SAM" id="SignalP"/>
    </source>
</evidence>
<reference evidence="4" key="1">
    <citation type="journal article" date="2023" name="Commun. Biol.">
        <title>Genome analysis of Parmales, the sister group of diatoms, reveals the evolutionary specialization of diatoms from phago-mixotrophs to photoautotrophs.</title>
        <authorList>
            <person name="Ban H."/>
            <person name="Sato S."/>
            <person name="Yoshikawa S."/>
            <person name="Yamada K."/>
            <person name="Nakamura Y."/>
            <person name="Ichinomiya M."/>
            <person name="Sato N."/>
            <person name="Blanc-Mathieu R."/>
            <person name="Endo H."/>
            <person name="Kuwata A."/>
            <person name="Ogata H."/>
        </authorList>
    </citation>
    <scope>NUCLEOTIDE SEQUENCE [LARGE SCALE GENOMIC DNA]</scope>
</reference>
<dbReference type="Proteomes" id="UP001165065">
    <property type="component" value="Unassembled WGS sequence"/>
</dbReference>
<feature type="signal peptide" evidence="2">
    <location>
        <begin position="1"/>
        <end position="22"/>
    </location>
</feature>
<feature type="chain" id="PRO_5040801561" evidence="2">
    <location>
        <begin position="23"/>
        <end position="428"/>
    </location>
</feature>
<name>A0A9W7GBD6_9STRA</name>